<gene>
    <name evidence="6" type="ORF">SAMN05444000_13011</name>
</gene>
<dbReference type="GO" id="GO:0003755">
    <property type="term" value="F:peptidyl-prolyl cis-trans isomerase activity"/>
    <property type="evidence" value="ECO:0007669"/>
    <property type="project" value="UniProtKB-KW"/>
</dbReference>
<dbReference type="STRING" id="1470563.SAMN05444000_13011"/>
<evidence type="ECO:0000256" key="2">
    <source>
        <dbReference type="ARBA" id="ARBA00007656"/>
    </source>
</evidence>
<dbReference type="InterPro" id="IPR000297">
    <property type="entry name" value="PPIase_PpiC"/>
</dbReference>
<dbReference type="OrthoDB" id="196786at2"/>
<comment type="catalytic activity">
    <reaction evidence="1">
        <text>[protein]-peptidylproline (omega=180) = [protein]-peptidylproline (omega=0)</text>
        <dbReference type="Rhea" id="RHEA:16237"/>
        <dbReference type="Rhea" id="RHEA-COMP:10747"/>
        <dbReference type="Rhea" id="RHEA-COMP:10748"/>
        <dbReference type="ChEBI" id="CHEBI:83833"/>
        <dbReference type="ChEBI" id="CHEBI:83834"/>
        <dbReference type="EC" id="5.2.1.8"/>
    </reaction>
</comment>
<dbReference type="PANTHER" id="PTHR47245">
    <property type="entry name" value="PEPTIDYLPROLYL ISOMERASE"/>
    <property type="match status" value="1"/>
</dbReference>
<proteinExistence type="inferred from homology"/>
<dbReference type="AlphaFoldDB" id="A0A1M6SJI6"/>
<evidence type="ECO:0000313" key="6">
    <source>
        <dbReference type="EMBL" id="SHK44901.1"/>
    </source>
</evidence>
<keyword evidence="7" id="KW-1185">Reference proteome</keyword>
<accession>A0A1M6SJI6</accession>
<dbReference type="EC" id="5.2.1.8" evidence="3"/>
<evidence type="ECO:0000256" key="1">
    <source>
        <dbReference type="ARBA" id="ARBA00000971"/>
    </source>
</evidence>
<evidence type="ECO:0000256" key="3">
    <source>
        <dbReference type="ARBA" id="ARBA00013194"/>
    </source>
</evidence>
<evidence type="ECO:0000313" key="7">
    <source>
        <dbReference type="Proteomes" id="UP000183982"/>
    </source>
</evidence>
<sequence length="277" mass="30766">MITTLLRQPLLHFFVIGAALFALFSVVDDTPPTPDRPVIVVSTQDAQWLASQFQATRNRPPSAKELEAIVDAYVREEIYVREALALGLDQGDTIVRKRLSQKMEFLTEAGAEASVVDDTMLKAYFDENAETYRSAPRVAFAQVFLPEPVQESLPAILDALAEGGDFTQVGVRSLLPAIVSPISAQAVDGTFGQGVFEQIAKLEPGTWSGPVTSGYGQHLVRLDVFSPGELPAFEAVRDRIEQDWRRDKAEDLRLERFDQLRNQYDIETPDLSQVLSQ</sequence>
<feature type="domain" description="PpiC" evidence="5">
    <location>
        <begin position="116"/>
        <end position="238"/>
    </location>
</feature>
<dbReference type="RefSeq" id="WP_073256440.1">
    <property type="nucleotide sequence ID" value="NZ_FQZQ01000030.1"/>
</dbReference>
<dbReference type="PANTHER" id="PTHR47245:SF2">
    <property type="entry name" value="PEPTIDYL-PROLYL CIS-TRANS ISOMERASE HP_0175-RELATED"/>
    <property type="match status" value="1"/>
</dbReference>
<organism evidence="6 7">
    <name type="scientific">Shimia gijangensis</name>
    <dbReference type="NCBI Taxonomy" id="1470563"/>
    <lineage>
        <taxon>Bacteria</taxon>
        <taxon>Pseudomonadati</taxon>
        <taxon>Pseudomonadota</taxon>
        <taxon>Alphaproteobacteria</taxon>
        <taxon>Rhodobacterales</taxon>
        <taxon>Roseobacteraceae</taxon>
    </lineage>
</organism>
<dbReference type="Proteomes" id="UP000183982">
    <property type="component" value="Unassembled WGS sequence"/>
</dbReference>
<dbReference type="EMBL" id="FQZQ01000030">
    <property type="protein sequence ID" value="SHK44901.1"/>
    <property type="molecule type" value="Genomic_DNA"/>
</dbReference>
<dbReference type="Pfam" id="PF13145">
    <property type="entry name" value="Rotamase_2"/>
    <property type="match status" value="1"/>
</dbReference>
<name>A0A1M6SJI6_9RHOB</name>
<evidence type="ECO:0000259" key="5">
    <source>
        <dbReference type="Pfam" id="PF13145"/>
    </source>
</evidence>
<keyword evidence="4" id="KW-0697">Rotamase</keyword>
<dbReference type="InterPro" id="IPR050245">
    <property type="entry name" value="PrsA_foldase"/>
</dbReference>
<comment type="similarity">
    <text evidence="2">Belongs to the PpiC/parvulin rotamase family.</text>
</comment>
<keyword evidence="4" id="KW-0413">Isomerase</keyword>
<evidence type="ECO:0000256" key="4">
    <source>
        <dbReference type="ARBA" id="ARBA00023110"/>
    </source>
</evidence>
<reference evidence="7" key="1">
    <citation type="submission" date="2016-11" db="EMBL/GenBank/DDBJ databases">
        <authorList>
            <person name="Varghese N."/>
            <person name="Submissions S."/>
        </authorList>
    </citation>
    <scope>NUCLEOTIDE SEQUENCE [LARGE SCALE GENOMIC DNA]</scope>
    <source>
        <strain evidence="7">DSM 100564</strain>
    </source>
</reference>
<protein>
    <recommendedName>
        <fullName evidence="3">peptidylprolyl isomerase</fullName>
        <ecNumber evidence="3">5.2.1.8</ecNumber>
    </recommendedName>
</protein>